<name>A0A3A4AJL3_9ACTN</name>
<sequence length="73" mass="8273">MNASACQVCGCPWGRYPIRVGCEHEHLQTLSACRCCVHHLRENDEVLCQPCLEAPEPYTHPCRLSLLEELAHD</sequence>
<gene>
    <name evidence="1" type="ORF">D5H75_38250</name>
</gene>
<dbReference type="RefSeq" id="WP_119931522.1">
    <property type="nucleotide sequence ID" value="NZ_QZEY01000027.1"/>
</dbReference>
<dbReference type="AlphaFoldDB" id="A0A3A4AJL3"/>
<dbReference type="EMBL" id="QZEY01000027">
    <property type="protein sequence ID" value="RJL21061.1"/>
    <property type="molecule type" value="Genomic_DNA"/>
</dbReference>
<evidence type="ECO:0000313" key="2">
    <source>
        <dbReference type="Proteomes" id="UP000265768"/>
    </source>
</evidence>
<comment type="caution">
    <text evidence="1">The sequence shown here is derived from an EMBL/GenBank/DDBJ whole genome shotgun (WGS) entry which is preliminary data.</text>
</comment>
<accession>A0A3A4AJL3</accession>
<reference evidence="1 2" key="1">
    <citation type="submission" date="2018-09" db="EMBL/GenBank/DDBJ databases">
        <title>YIM 75507 draft genome.</title>
        <authorList>
            <person name="Tang S."/>
            <person name="Feng Y."/>
        </authorList>
    </citation>
    <scope>NUCLEOTIDE SEQUENCE [LARGE SCALE GENOMIC DNA]</scope>
    <source>
        <strain evidence="1 2">YIM 75507</strain>
    </source>
</reference>
<evidence type="ECO:0000313" key="1">
    <source>
        <dbReference type="EMBL" id="RJL21061.1"/>
    </source>
</evidence>
<protein>
    <submittedName>
        <fullName evidence="1">Uncharacterized protein</fullName>
    </submittedName>
</protein>
<proteinExistence type="predicted"/>
<organism evidence="1 2">
    <name type="scientific">Bailinhaonella thermotolerans</name>
    <dbReference type="NCBI Taxonomy" id="1070861"/>
    <lineage>
        <taxon>Bacteria</taxon>
        <taxon>Bacillati</taxon>
        <taxon>Actinomycetota</taxon>
        <taxon>Actinomycetes</taxon>
        <taxon>Streptosporangiales</taxon>
        <taxon>Streptosporangiaceae</taxon>
        <taxon>Bailinhaonella</taxon>
    </lineage>
</organism>
<dbReference type="Proteomes" id="UP000265768">
    <property type="component" value="Unassembled WGS sequence"/>
</dbReference>
<keyword evidence="2" id="KW-1185">Reference proteome</keyword>